<dbReference type="Gramene" id="TVU32864">
    <property type="protein sequence ID" value="TVU32864"/>
    <property type="gene ID" value="EJB05_24626"/>
</dbReference>
<evidence type="ECO:0008006" key="3">
    <source>
        <dbReference type="Google" id="ProtNLM"/>
    </source>
</evidence>
<dbReference type="Proteomes" id="UP000324897">
    <property type="component" value="Chromosome 1"/>
</dbReference>
<name>A0A5J9VBP4_9POAL</name>
<dbReference type="InterPro" id="IPR053031">
    <property type="entry name" value="Cuticle_assoc_protein"/>
</dbReference>
<proteinExistence type="predicted"/>
<reference evidence="1 2" key="1">
    <citation type="journal article" date="2019" name="Sci. Rep.">
        <title>A high-quality genome of Eragrostis curvula grass provides insights into Poaceae evolution and supports new strategies to enhance forage quality.</title>
        <authorList>
            <person name="Carballo J."/>
            <person name="Santos B.A.C.M."/>
            <person name="Zappacosta D."/>
            <person name="Garbus I."/>
            <person name="Selva J.P."/>
            <person name="Gallo C.A."/>
            <person name="Diaz A."/>
            <person name="Albertini E."/>
            <person name="Caccamo M."/>
            <person name="Echenique V."/>
        </authorList>
    </citation>
    <scope>NUCLEOTIDE SEQUENCE [LARGE SCALE GENOMIC DNA]</scope>
    <source>
        <strain evidence="2">cv. Victoria</strain>
        <tissue evidence="1">Leaf</tissue>
    </source>
</reference>
<dbReference type="GO" id="GO:1990837">
    <property type="term" value="F:sequence-specific double-stranded DNA binding"/>
    <property type="evidence" value="ECO:0007669"/>
    <property type="project" value="TreeGrafter"/>
</dbReference>
<gene>
    <name evidence="1" type="ORF">EJB05_24626</name>
</gene>
<dbReference type="OrthoDB" id="1900170at2759"/>
<evidence type="ECO:0000313" key="2">
    <source>
        <dbReference type="Proteomes" id="UP000324897"/>
    </source>
</evidence>
<protein>
    <recommendedName>
        <fullName evidence="3">BED-type domain-containing protein</fullName>
    </recommendedName>
</protein>
<dbReference type="PANTHER" id="PTHR34396">
    <property type="entry name" value="OS03G0264950 PROTEIN-RELATED"/>
    <property type="match status" value="1"/>
</dbReference>
<evidence type="ECO:0000313" key="1">
    <source>
        <dbReference type="EMBL" id="TVU32864.1"/>
    </source>
</evidence>
<dbReference type="GO" id="GO:0006357">
    <property type="term" value="P:regulation of transcription by RNA polymerase II"/>
    <property type="evidence" value="ECO:0007669"/>
    <property type="project" value="TreeGrafter"/>
</dbReference>
<comment type="caution">
    <text evidence="1">The sequence shown here is derived from an EMBL/GenBank/DDBJ whole genome shotgun (WGS) entry which is preliminary data.</text>
</comment>
<accession>A0A5J9VBP4</accession>
<dbReference type="AlphaFoldDB" id="A0A5J9VBP4"/>
<feature type="non-terminal residue" evidence="1">
    <location>
        <position position="1"/>
    </location>
</feature>
<dbReference type="EMBL" id="RWGY01000011">
    <property type="protein sequence ID" value="TVU32864.1"/>
    <property type="molecule type" value="Genomic_DNA"/>
</dbReference>
<dbReference type="PANTHER" id="PTHR34396:SF25">
    <property type="entry name" value="BOUNDARY ELEMENT ASSOCIATED FACTOR"/>
    <property type="match status" value="1"/>
</dbReference>
<sequence>MATPVMSLSTAAPAENVAATSSVTDATDVDVAATAAPSATDSQGTDWTHAREIKRRKLKSVRVLVNGKWKAECMWCKSLLGGETRNGTTHLHDHLNCYDARSCRKGKELALMICLLEYPLSVVDHVGFRNFFAAMQPMFKVPTKNTIWKDIFDMHVVQRGAMIKFVYVPAPHNVLHEVLVDCHLERKVSTITLDNYSTNDNMKNH</sequence>
<dbReference type="GO" id="GO:0005634">
    <property type="term" value="C:nucleus"/>
    <property type="evidence" value="ECO:0007669"/>
    <property type="project" value="TreeGrafter"/>
</dbReference>
<keyword evidence="2" id="KW-1185">Reference proteome</keyword>
<organism evidence="1 2">
    <name type="scientific">Eragrostis curvula</name>
    <name type="common">weeping love grass</name>
    <dbReference type="NCBI Taxonomy" id="38414"/>
    <lineage>
        <taxon>Eukaryota</taxon>
        <taxon>Viridiplantae</taxon>
        <taxon>Streptophyta</taxon>
        <taxon>Embryophyta</taxon>
        <taxon>Tracheophyta</taxon>
        <taxon>Spermatophyta</taxon>
        <taxon>Magnoliopsida</taxon>
        <taxon>Liliopsida</taxon>
        <taxon>Poales</taxon>
        <taxon>Poaceae</taxon>
        <taxon>PACMAD clade</taxon>
        <taxon>Chloridoideae</taxon>
        <taxon>Eragrostideae</taxon>
        <taxon>Eragrostidinae</taxon>
        <taxon>Eragrostis</taxon>
    </lineage>
</organism>